<reference evidence="2" key="1">
    <citation type="submission" date="2023-03" db="EMBL/GenBank/DDBJ databases">
        <title>Massive genome expansion in bonnet fungi (Mycena s.s.) driven by repeated elements and novel gene families across ecological guilds.</title>
        <authorList>
            <consortium name="Lawrence Berkeley National Laboratory"/>
            <person name="Harder C.B."/>
            <person name="Miyauchi S."/>
            <person name="Viragh M."/>
            <person name="Kuo A."/>
            <person name="Thoen E."/>
            <person name="Andreopoulos B."/>
            <person name="Lu D."/>
            <person name="Skrede I."/>
            <person name="Drula E."/>
            <person name="Henrissat B."/>
            <person name="Morin E."/>
            <person name="Kohler A."/>
            <person name="Barry K."/>
            <person name="LaButti K."/>
            <person name="Morin E."/>
            <person name="Salamov A."/>
            <person name="Lipzen A."/>
            <person name="Mereny Z."/>
            <person name="Hegedus B."/>
            <person name="Baldrian P."/>
            <person name="Stursova M."/>
            <person name="Weitz H."/>
            <person name="Taylor A."/>
            <person name="Grigoriev I.V."/>
            <person name="Nagy L.G."/>
            <person name="Martin F."/>
            <person name="Kauserud H."/>
        </authorList>
    </citation>
    <scope>NUCLEOTIDE SEQUENCE</scope>
    <source>
        <strain evidence="2">CBHHK002</strain>
    </source>
</reference>
<dbReference type="EMBL" id="JARIHO010000041">
    <property type="protein sequence ID" value="KAJ7327567.1"/>
    <property type="molecule type" value="Genomic_DNA"/>
</dbReference>
<protein>
    <submittedName>
        <fullName evidence="2">Uncharacterized protein</fullName>
    </submittedName>
</protein>
<feature type="region of interest" description="Disordered" evidence="1">
    <location>
        <begin position="168"/>
        <end position="188"/>
    </location>
</feature>
<evidence type="ECO:0000313" key="2">
    <source>
        <dbReference type="EMBL" id="KAJ7327567.1"/>
    </source>
</evidence>
<name>A0AAD6ZKM1_9AGAR</name>
<feature type="compositionally biased region" description="Polar residues" evidence="1">
    <location>
        <begin position="27"/>
        <end position="41"/>
    </location>
</feature>
<comment type="caution">
    <text evidence="2">The sequence shown here is derived from an EMBL/GenBank/DDBJ whole genome shotgun (WGS) entry which is preliminary data.</text>
</comment>
<gene>
    <name evidence="2" type="ORF">DFH08DRAFT_816409</name>
</gene>
<feature type="region of interest" description="Disordered" evidence="1">
    <location>
        <begin position="1"/>
        <end position="77"/>
    </location>
</feature>
<sequence>MPAQTQSRRAKEMTIDPPQPSEECGTPETNADSEYVASNNEPNDDSEKKGADANDENKDSYGEEKEEEEHGNLTNRGWENLAYEIGQANEARSLQKTGTDEEIDEYIELLGELCSLYNTGGMVATAESRKKVDLETQAGIELQDASMKALVNCNKLVDIASLSSASVREHQGQRGTKLKASPQAEISF</sequence>
<dbReference type="AlphaFoldDB" id="A0AAD6ZKM1"/>
<evidence type="ECO:0000256" key="1">
    <source>
        <dbReference type="SAM" id="MobiDB-lite"/>
    </source>
</evidence>
<evidence type="ECO:0000313" key="3">
    <source>
        <dbReference type="Proteomes" id="UP001218218"/>
    </source>
</evidence>
<organism evidence="2 3">
    <name type="scientific">Mycena albidolilacea</name>
    <dbReference type="NCBI Taxonomy" id="1033008"/>
    <lineage>
        <taxon>Eukaryota</taxon>
        <taxon>Fungi</taxon>
        <taxon>Dikarya</taxon>
        <taxon>Basidiomycota</taxon>
        <taxon>Agaricomycotina</taxon>
        <taxon>Agaricomycetes</taxon>
        <taxon>Agaricomycetidae</taxon>
        <taxon>Agaricales</taxon>
        <taxon>Marasmiineae</taxon>
        <taxon>Mycenaceae</taxon>
        <taxon>Mycena</taxon>
    </lineage>
</organism>
<feature type="compositionally biased region" description="Basic and acidic residues" evidence="1">
    <location>
        <begin position="45"/>
        <end position="71"/>
    </location>
</feature>
<keyword evidence="3" id="KW-1185">Reference proteome</keyword>
<dbReference type="Proteomes" id="UP001218218">
    <property type="component" value="Unassembled WGS sequence"/>
</dbReference>
<accession>A0AAD6ZKM1</accession>
<proteinExistence type="predicted"/>